<comment type="subcellular location">
    <subcellularLocation>
        <location evidence="1">Periplasm</location>
    </subcellularLocation>
</comment>
<evidence type="ECO:0000256" key="2">
    <source>
        <dbReference type="ARBA" id="ARBA00022729"/>
    </source>
</evidence>
<keyword evidence="3" id="KW-0574">Periplasm</keyword>
<evidence type="ECO:0000313" key="7">
    <source>
        <dbReference type="EMBL" id="KAA5541718.1"/>
    </source>
</evidence>
<reference evidence="7 8" key="1">
    <citation type="submission" date="2019-09" db="EMBL/GenBank/DDBJ databases">
        <title>Genome sequence and assembly of Adhaeribacter sp.</title>
        <authorList>
            <person name="Chhetri G."/>
        </authorList>
    </citation>
    <scope>NUCLEOTIDE SEQUENCE [LARGE SCALE GENOMIC DNA]</scope>
    <source>
        <strain evidence="7 8">DK36</strain>
    </source>
</reference>
<keyword evidence="2" id="KW-0732">Signal</keyword>
<evidence type="ECO:0000256" key="1">
    <source>
        <dbReference type="ARBA" id="ARBA00004418"/>
    </source>
</evidence>
<dbReference type="InterPro" id="IPR008929">
    <property type="entry name" value="Chondroitin_lyas"/>
</dbReference>
<dbReference type="RefSeq" id="WP_150091389.1">
    <property type="nucleotide sequence ID" value="NZ_VWSF01000020.1"/>
</dbReference>
<feature type="domain" description="Heparin-sulfate lyase N-terminal" evidence="6">
    <location>
        <begin position="56"/>
        <end position="387"/>
    </location>
</feature>
<evidence type="ECO:0000256" key="4">
    <source>
        <dbReference type="ARBA" id="ARBA00023239"/>
    </source>
</evidence>
<accession>A0A5M6D2L0</accession>
<gene>
    <name evidence="7" type="ORF">F0145_20360</name>
</gene>
<dbReference type="Pfam" id="PF07940">
    <property type="entry name" value="Hepar_II_III_C"/>
    <property type="match status" value="1"/>
</dbReference>
<dbReference type="Gene3D" id="1.50.10.100">
    <property type="entry name" value="Chondroitin AC/alginate lyase"/>
    <property type="match status" value="1"/>
</dbReference>
<dbReference type="GO" id="GO:0016829">
    <property type="term" value="F:lyase activity"/>
    <property type="evidence" value="ECO:0007669"/>
    <property type="project" value="UniProtKB-KW"/>
</dbReference>
<dbReference type="InterPro" id="IPR012480">
    <property type="entry name" value="Hepar_II_III_C"/>
</dbReference>
<name>A0A5M6D2L0_9BACT</name>
<evidence type="ECO:0000313" key="8">
    <source>
        <dbReference type="Proteomes" id="UP000323426"/>
    </source>
</evidence>
<feature type="domain" description="Heparinase II/III-like C-terminal" evidence="5">
    <location>
        <begin position="404"/>
        <end position="613"/>
    </location>
</feature>
<keyword evidence="8" id="KW-1185">Reference proteome</keyword>
<dbReference type="EMBL" id="VWSF01000020">
    <property type="protein sequence ID" value="KAA5541718.1"/>
    <property type="molecule type" value="Genomic_DNA"/>
</dbReference>
<dbReference type="InterPro" id="IPR031680">
    <property type="entry name" value="Hepar_II_III_N"/>
</dbReference>
<dbReference type="Proteomes" id="UP000323426">
    <property type="component" value="Unassembled WGS sequence"/>
</dbReference>
<dbReference type="AlphaFoldDB" id="A0A5M6D2L0"/>
<evidence type="ECO:0000256" key="3">
    <source>
        <dbReference type="ARBA" id="ARBA00022764"/>
    </source>
</evidence>
<protein>
    <submittedName>
        <fullName evidence="7">Uncharacterized protein</fullName>
    </submittedName>
</protein>
<dbReference type="PANTHER" id="PTHR39210:SF1">
    <property type="entry name" value="HEPARIN-SULFATE LYASE"/>
    <property type="match status" value="1"/>
</dbReference>
<sequence>MHKKLVQLRINFSPEYAFKLLLIAVILFATLGINSVAATEIYAATSTQPEILKLIARLNLDAPGLEKVKAARHNPDLAARELLVYFQNRKTVKHPVDPQAKVKSLGNIASEQDLQIANNALQHIFVGQPAYPAQFCGTNINWATNPFPDKEWVWQLNRMSFWDAMALAYWHTGDEKYAREWCAQLLDWTAKNPRDDEHKYAWRSIEAGIRGHRWTGLYQRFLHAEAFTPTVLVAFLNSFHDHATYLMTTYSKGSNWGLMEAEGMAFIAFTFPEFIEAEKWKTESINRLNQEIHNQVYPDGHQRELAFGYHMGCIDWFLRTYDLALLNGQQQAFSPAYTQIIEKMCEVPLKLAFGDGTTPQFGDSWSGKPGQYWNRLQTWGNLFNRQDFLYVATAGKVGTAPAQTTFALEKSGLYSMRSGWKPDDICLVLKCGPNGGAHSQPDNGTFELYAGGRHLMPDGGSYIYSGDPENRAWFRQTKVHQTITLNGANSAYAPKHLLWKPGQNLDVLVVENKSYPYLTNRRAVFFVDKSFFVLVDEAYGDAAGEVDLHFQLAPGKAVFDNKKMAVRTDFASGWNVLVQTKAQPGMQLEEEEGQVSFVYTKKEPRPAFRYRVQKEATSKGVRFVTVVAPYNSQMPKIQVRVKGKPAIAGAELTLKVKANGRTQEIGYNLTEQLPSE</sequence>
<evidence type="ECO:0000259" key="6">
    <source>
        <dbReference type="Pfam" id="PF16889"/>
    </source>
</evidence>
<keyword evidence="4" id="KW-0456">Lyase</keyword>
<dbReference type="Pfam" id="PF16889">
    <property type="entry name" value="Hepar_II_III_N"/>
    <property type="match status" value="1"/>
</dbReference>
<organism evidence="7 8">
    <name type="scientific">Adhaeribacter rhizoryzae</name>
    <dbReference type="NCBI Taxonomy" id="2607907"/>
    <lineage>
        <taxon>Bacteria</taxon>
        <taxon>Pseudomonadati</taxon>
        <taxon>Bacteroidota</taxon>
        <taxon>Cytophagia</taxon>
        <taxon>Cytophagales</taxon>
        <taxon>Hymenobacteraceae</taxon>
        <taxon>Adhaeribacter</taxon>
    </lineage>
</organism>
<dbReference type="Gene3D" id="2.70.98.70">
    <property type="match status" value="1"/>
</dbReference>
<dbReference type="GO" id="GO:0042597">
    <property type="term" value="C:periplasmic space"/>
    <property type="evidence" value="ECO:0007669"/>
    <property type="project" value="UniProtKB-SubCell"/>
</dbReference>
<evidence type="ECO:0000259" key="5">
    <source>
        <dbReference type="Pfam" id="PF07940"/>
    </source>
</evidence>
<comment type="caution">
    <text evidence="7">The sequence shown here is derived from an EMBL/GenBank/DDBJ whole genome shotgun (WGS) entry which is preliminary data.</text>
</comment>
<proteinExistence type="predicted"/>
<dbReference type="SUPFAM" id="SSF48230">
    <property type="entry name" value="Chondroitin AC/alginate lyase"/>
    <property type="match status" value="1"/>
</dbReference>
<dbReference type="PANTHER" id="PTHR39210">
    <property type="entry name" value="HEPARIN-SULFATE LYASE"/>
    <property type="match status" value="1"/>
</dbReference>